<dbReference type="EMBL" id="RQTK01000315">
    <property type="protein sequence ID" value="RUS81911.1"/>
    <property type="molecule type" value="Genomic_DNA"/>
</dbReference>
<evidence type="ECO:0000313" key="9">
    <source>
        <dbReference type="Proteomes" id="UP000271974"/>
    </source>
</evidence>
<evidence type="ECO:0000256" key="5">
    <source>
        <dbReference type="PIRSR" id="PIRSR637359-3"/>
    </source>
</evidence>
<accession>A0A433TK48</accession>
<dbReference type="InterPro" id="IPR027417">
    <property type="entry name" value="P-loop_NTPase"/>
</dbReference>
<feature type="domain" description="Sulfotransferase" evidence="7">
    <location>
        <begin position="68"/>
        <end position="270"/>
    </location>
</feature>
<evidence type="ECO:0000259" key="7">
    <source>
        <dbReference type="Pfam" id="PF00685"/>
    </source>
</evidence>
<organism evidence="8 9">
    <name type="scientific">Elysia chlorotica</name>
    <name type="common">Eastern emerald elysia</name>
    <name type="synonym">Sea slug</name>
    <dbReference type="NCBI Taxonomy" id="188477"/>
    <lineage>
        <taxon>Eukaryota</taxon>
        <taxon>Metazoa</taxon>
        <taxon>Spiralia</taxon>
        <taxon>Lophotrochozoa</taxon>
        <taxon>Mollusca</taxon>
        <taxon>Gastropoda</taxon>
        <taxon>Heterobranchia</taxon>
        <taxon>Euthyneura</taxon>
        <taxon>Panpulmonata</taxon>
        <taxon>Sacoglossa</taxon>
        <taxon>Placobranchoidea</taxon>
        <taxon>Plakobranchidae</taxon>
        <taxon>Elysia</taxon>
    </lineage>
</organism>
<feature type="binding site" evidence="4">
    <location>
        <position position="265"/>
    </location>
    <ligand>
        <name>3'-phosphoadenylyl sulfate</name>
        <dbReference type="ChEBI" id="CHEBI:58339"/>
    </ligand>
</feature>
<dbReference type="Gene3D" id="3.40.50.300">
    <property type="entry name" value="P-loop containing nucleotide triphosphate hydrolases"/>
    <property type="match status" value="1"/>
</dbReference>
<dbReference type="GO" id="GO:0008467">
    <property type="term" value="F:[heparan sulfate]-glucosamine 3-sulfotransferase activity"/>
    <property type="evidence" value="ECO:0007669"/>
    <property type="project" value="TreeGrafter"/>
</dbReference>
<dbReference type="PANTHER" id="PTHR10605">
    <property type="entry name" value="HEPARAN SULFATE SULFOTRANSFERASE"/>
    <property type="match status" value="1"/>
</dbReference>
<dbReference type="Pfam" id="PF00685">
    <property type="entry name" value="Sulfotransfer_1"/>
    <property type="match status" value="1"/>
</dbReference>
<name>A0A433TK48_ELYCH</name>
<feature type="compositionally biased region" description="Polar residues" evidence="6">
    <location>
        <begin position="12"/>
        <end position="24"/>
    </location>
</feature>
<dbReference type="Proteomes" id="UP000271974">
    <property type="component" value="Unassembled WGS sequence"/>
</dbReference>
<proteinExistence type="predicted"/>
<keyword evidence="1" id="KW-0808">Transferase</keyword>
<evidence type="ECO:0000256" key="2">
    <source>
        <dbReference type="ARBA" id="ARBA00023180"/>
    </source>
</evidence>
<protein>
    <recommendedName>
        <fullName evidence="7">Sulfotransferase domain-containing protein</fullName>
    </recommendedName>
</protein>
<keyword evidence="5" id="KW-1015">Disulfide bond</keyword>
<reference evidence="8 9" key="1">
    <citation type="submission" date="2019-01" db="EMBL/GenBank/DDBJ databases">
        <title>A draft genome assembly of the solar-powered sea slug Elysia chlorotica.</title>
        <authorList>
            <person name="Cai H."/>
            <person name="Li Q."/>
            <person name="Fang X."/>
            <person name="Li J."/>
            <person name="Curtis N.E."/>
            <person name="Altenburger A."/>
            <person name="Shibata T."/>
            <person name="Feng M."/>
            <person name="Maeda T."/>
            <person name="Schwartz J.A."/>
            <person name="Shigenobu S."/>
            <person name="Lundholm N."/>
            <person name="Nishiyama T."/>
            <person name="Yang H."/>
            <person name="Hasebe M."/>
            <person name="Li S."/>
            <person name="Pierce S.K."/>
            <person name="Wang J."/>
        </authorList>
    </citation>
    <scope>NUCLEOTIDE SEQUENCE [LARGE SCALE GENOMIC DNA]</scope>
    <source>
        <strain evidence="8">EC2010</strain>
        <tissue evidence="8">Whole organism of an adult</tissue>
    </source>
</reference>
<sequence>MTKAPDGHLISENDSPILKSNSGENGFVSQSLEVNKYPQTTTVTVIDNHTVTSGRRQEKGRSHRLPGAIIIGVRKGGTKALIEFLNIHPQVVAATDEMHFFSDDDNYGQGMHWYLNKMPMSLPDQITMEKTPKYFISQAAPDRIHSMNSSIRLVLALRNPVTRVISDFAQRVENMGDTGRNFTEYVLDNTTWEVKQDVLCLTISIYHLHLARWLQLFPLKQIHIVDGDRLISEPLEELKGVERFLGIPRYFSEEVVYFNATRGFYCMKKKVHGLYTASCLGATKGRDHPHVEGWVRDKLVRYFDTHNEKLFRMIGRRFNWS</sequence>
<dbReference type="InterPro" id="IPR037359">
    <property type="entry name" value="NST/OST"/>
</dbReference>
<evidence type="ECO:0000256" key="1">
    <source>
        <dbReference type="ARBA" id="ARBA00022679"/>
    </source>
</evidence>
<dbReference type="STRING" id="188477.A0A433TK48"/>
<evidence type="ECO:0000313" key="8">
    <source>
        <dbReference type="EMBL" id="RUS81911.1"/>
    </source>
</evidence>
<evidence type="ECO:0000256" key="3">
    <source>
        <dbReference type="PIRSR" id="PIRSR637359-1"/>
    </source>
</evidence>
<evidence type="ECO:0000256" key="4">
    <source>
        <dbReference type="PIRSR" id="PIRSR637359-2"/>
    </source>
</evidence>
<feature type="disulfide bond" evidence="5">
    <location>
        <begin position="266"/>
        <end position="279"/>
    </location>
</feature>
<dbReference type="SUPFAM" id="SSF52540">
    <property type="entry name" value="P-loop containing nucleoside triphosphate hydrolases"/>
    <property type="match status" value="1"/>
</dbReference>
<dbReference type="OrthoDB" id="411451at2759"/>
<feature type="region of interest" description="Disordered" evidence="6">
    <location>
        <begin position="1"/>
        <end position="24"/>
    </location>
</feature>
<evidence type="ECO:0000256" key="6">
    <source>
        <dbReference type="SAM" id="MobiDB-lite"/>
    </source>
</evidence>
<feature type="active site" description="For sulfotransferase activity" evidence="3">
    <location>
        <position position="75"/>
    </location>
</feature>
<dbReference type="AlphaFoldDB" id="A0A433TK48"/>
<keyword evidence="9" id="KW-1185">Reference proteome</keyword>
<dbReference type="PANTHER" id="PTHR10605:SF65">
    <property type="entry name" value="GH20068P"/>
    <property type="match status" value="1"/>
</dbReference>
<gene>
    <name evidence="8" type="ORF">EGW08_010338</name>
</gene>
<keyword evidence="2" id="KW-0325">Glycoprotein</keyword>
<dbReference type="InterPro" id="IPR000863">
    <property type="entry name" value="Sulfotransferase_dom"/>
</dbReference>
<feature type="binding site" evidence="4">
    <location>
        <position position="158"/>
    </location>
    <ligand>
        <name>3'-phosphoadenylyl sulfate</name>
        <dbReference type="ChEBI" id="CHEBI:58339"/>
    </ligand>
</feature>
<feature type="binding site" evidence="4">
    <location>
        <begin position="284"/>
        <end position="288"/>
    </location>
    <ligand>
        <name>3'-phosphoadenylyl sulfate</name>
        <dbReference type="ChEBI" id="CHEBI:58339"/>
    </ligand>
</feature>
<comment type="caution">
    <text evidence="8">The sequence shown here is derived from an EMBL/GenBank/DDBJ whole genome shotgun (WGS) entry which is preliminary data.</text>
</comment>
<feature type="compositionally biased region" description="Basic and acidic residues" evidence="6">
    <location>
        <begin position="1"/>
        <end position="11"/>
    </location>
</feature>
<feature type="binding site" evidence="4">
    <location>
        <position position="166"/>
    </location>
    <ligand>
        <name>3'-phosphoadenylyl sulfate</name>
        <dbReference type="ChEBI" id="CHEBI:58339"/>
    </ligand>
</feature>